<dbReference type="NCBIfam" id="TIGR01557">
    <property type="entry name" value="myb_SHAQKYF"/>
    <property type="match status" value="1"/>
</dbReference>
<dbReference type="FunFam" id="1.10.10.60:FF:000002">
    <property type="entry name" value="Myb family transcription factor"/>
    <property type="match status" value="1"/>
</dbReference>
<feature type="non-terminal residue" evidence="6">
    <location>
        <position position="1"/>
    </location>
</feature>
<organism evidence="6 7">
    <name type="scientific">Taxus chinensis</name>
    <name type="common">Chinese yew</name>
    <name type="synonym">Taxus wallichiana var. chinensis</name>
    <dbReference type="NCBI Taxonomy" id="29808"/>
    <lineage>
        <taxon>Eukaryota</taxon>
        <taxon>Viridiplantae</taxon>
        <taxon>Streptophyta</taxon>
        <taxon>Embryophyta</taxon>
        <taxon>Tracheophyta</taxon>
        <taxon>Spermatophyta</taxon>
        <taxon>Pinopsida</taxon>
        <taxon>Pinidae</taxon>
        <taxon>Conifers II</taxon>
        <taxon>Cupressales</taxon>
        <taxon>Taxaceae</taxon>
        <taxon>Taxus</taxon>
    </lineage>
</organism>
<dbReference type="EMBL" id="JAHRHJ020000006">
    <property type="protein sequence ID" value="KAH9310842.1"/>
    <property type="molecule type" value="Genomic_DNA"/>
</dbReference>
<feature type="region of interest" description="Disordered" evidence="4">
    <location>
        <begin position="314"/>
        <end position="357"/>
    </location>
</feature>
<dbReference type="PROSITE" id="PS51294">
    <property type="entry name" value="HTH_MYB"/>
    <property type="match status" value="1"/>
</dbReference>
<dbReference type="InterPro" id="IPR025756">
    <property type="entry name" value="Myb_CC_LHEQLE"/>
</dbReference>
<dbReference type="Gene3D" id="1.10.10.60">
    <property type="entry name" value="Homeodomain-like"/>
    <property type="match status" value="1"/>
</dbReference>
<dbReference type="GO" id="GO:0003677">
    <property type="term" value="F:DNA binding"/>
    <property type="evidence" value="ECO:0007669"/>
    <property type="project" value="InterPro"/>
</dbReference>
<evidence type="ECO:0000259" key="5">
    <source>
        <dbReference type="PROSITE" id="PS51294"/>
    </source>
</evidence>
<dbReference type="InterPro" id="IPR009057">
    <property type="entry name" value="Homeodomain-like_sf"/>
</dbReference>
<evidence type="ECO:0000313" key="7">
    <source>
        <dbReference type="Proteomes" id="UP000824469"/>
    </source>
</evidence>
<dbReference type="AlphaFoldDB" id="A0AA38FUT0"/>
<feature type="compositionally biased region" description="Basic and acidic residues" evidence="4">
    <location>
        <begin position="329"/>
        <end position="347"/>
    </location>
</feature>
<dbReference type="InterPro" id="IPR046955">
    <property type="entry name" value="PHR1-like"/>
</dbReference>
<proteinExistence type="predicted"/>
<keyword evidence="7" id="KW-1185">Reference proteome</keyword>
<dbReference type="PANTHER" id="PTHR31499">
    <property type="entry name" value="MYB FAMILY TRANSCRIPTION FACTOR PHL11"/>
    <property type="match status" value="1"/>
</dbReference>
<dbReference type="PANTHER" id="PTHR31499:SF43">
    <property type="entry name" value="MYB FAMILY TRANSCRIPTION FACTOR APL"/>
    <property type="match status" value="1"/>
</dbReference>
<dbReference type="GO" id="GO:0003700">
    <property type="term" value="F:DNA-binding transcription factor activity"/>
    <property type="evidence" value="ECO:0007669"/>
    <property type="project" value="InterPro"/>
</dbReference>
<evidence type="ECO:0000256" key="2">
    <source>
        <dbReference type="ARBA" id="ARBA00023163"/>
    </source>
</evidence>
<keyword evidence="1" id="KW-0805">Transcription regulation</keyword>
<evidence type="ECO:0000313" key="6">
    <source>
        <dbReference type="EMBL" id="KAH9310842.1"/>
    </source>
</evidence>
<evidence type="ECO:0000256" key="1">
    <source>
        <dbReference type="ARBA" id="ARBA00023015"/>
    </source>
</evidence>
<dbReference type="Pfam" id="PF14379">
    <property type="entry name" value="Myb_CC_LHEQLE"/>
    <property type="match status" value="1"/>
</dbReference>
<dbReference type="InterPro" id="IPR017930">
    <property type="entry name" value="Myb_dom"/>
</dbReference>
<evidence type="ECO:0000256" key="4">
    <source>
        <dbReference type="SAM" id="MobiDB-lite"/>
    </source>
</evidence>
<name>A0AA38FUT0_TAXCH</name>
<dbReference type="InterPro" id="IPR001005">
    <property type="entry name" value="SANT/Myb"/>
</dbReference>
<keyword evidence="2" id="KW-0804">Transcription</keyword>
<dbReference type="Pfam" id="PF00249">
    <property type="entry name" value="Myb_DNA-binding"/>
    <property type="match status" value="1"/>
</dbReference>
<comment type="caution">
    <text evidence="6">The sequence shown here is derived from an EMBL/GenBank/DDBJ whole genome shotgun (WGS) entry which is preliminary data.</text>
</comment>
<reference evidence="6 7" key="1">
    <citation type="journal article" date="2021" name="Nat. Plants">
        <title>The Taxus genome provides insights into paclitaxel biosynthesis.</title>
        <authorList>
            <person name="Xiong X."/>
            <person name="Gou J."/>
            <person name="Liao Q."/>
            <person name="Li Y."/>
            <person name="Zhou Q."/>
            <person name="Bi G."/>
            <person name="Li C."/>
            <person name="Du R."/>
            <person name="Wang X."/>
            <person name="Sun T."/>
            <person name="Guo L."/>
            <person name="Liang H."/>
            <person name="Lu P."/>
            <person name="Wu Y."/>
            <person name="Zhang Z."/>
            <person name="Ro D.K."/>
            <person name="Shang Y."/>
            <person name="Huang S."/>
            <person name="Yan J."/>
        </authorList>
    </citation>
    <scope>NUCLEOTIDE SEQUENCE [LARGE SCALE GENOMIC DNA]</scope>
    <source>
        <strain evidence="6">Ta-2019</strain>
    </source>
</reference>
<evidence type="ECO:0000256" key="3">
    <source>
        <dbReference type="ARBA" id="ARBA00023242"/>
    </source>
</evidence>
<dbReference type="InterPro" id="IPR006447">
    <property type="entry name" value="Myb_dom_plants"/>
</dbReference>
<dbReference type="Proteomes" id="UP000824469">
    <property type="component" value="Unassembled WGS sequence"/>
</dbReference>
<sequence>LHKMHQVNNPDMDSLSDRAIMLQEISHSVDTGLVLSTDPKPRLRWTAELHERFVDAVAKLGGPDKATPKSVMRVMGVKGLTLYHLKSHLQKYRLGKQPHKEISVDTNKDGAPHGESVAGFGTATSRASEVHAGCNSVSPMLGTNMTDTLQITEALRMQMEVQRRLHEQLEVQRHLQVRIEAQGKYLQAILEKARQTLAGHNLGSVGLEATRAELSELASKVKNECLNPAFSALTFTALPEIPGLCPESLIAHHQAQVADCSMYSCLTSNESSEKSPTENMQAGDRKRARFVYENNMHFLQHQAREDMRLQELTAQENLSSPSSRTKSPKTKENFHQRATNDRIRAEENGNNFSAAKRREQEMNGLLVDPPTKKNSFFSCNLSLQENGQACEKGKLYTNQDKTHSESFNKFSKFTPQLDLNSNGDTTISSKERDLDLNGFGWNR</sequence>
<dbReference type="OMA" id="SEVHAGC"/>
<accession>A0AA38FUT0</accession>
<dbReference type="SUPFAM" id="SSF46689">
    <property type="entry name" value="Homeodomain-like"/>
    <property type="match status" value="1"/>
</dbReference>
<feature type="domain" description="HTH myb-type" evidence="5">
    <location>
        <begin position="37"/>
        <end position="97"/>
    </location>
</feature>
<gene>
    <name evidence="6" type="ORF">KI387_025877</name>
</gene>
<protein>
    <recommendedName>
        <fullName evidence="5">HTH myb-type domain-containing protein</fullName>
    </recommendedName>
</protein>
<keyword evidence="3" id="KW-0539">Nucleus</keyword>